<name>A0ABV7EFS3_9SPHN</name>
<evidence type="ECO:0000256" key="1">
    <source>
        <dbReference type="ARBA" id="ARBA00022679"/>
    </source>
</evidence>
<dbReference type="PANTHER" id="PTHR10605">
    <property type="entry name" value="HEPARAN SULFATE SULFOTRANSFERASE"/>
    <property type="match status" value="1"/>
</dbReference>
<dbReference type="Gene3D" id="3.40.50.300">
    <property type="entry name" value="P-loop containing nucleotide triphosphate hydrolases"/>
    <property type="match status" value="1"/>
</dbReference>
<keyword evidence="2" id="KW-0325">Glycoprotein</keyword>
<evidence type="ECO:0000256" key="2">
    <source>
        <dbReference type="ARBA" id="ARBA00023180"/>
    </source>
</evidence>
<comment type="caution">
    <text evidence="4">The sequence shown here is derived from an EMBL/GenBank/DDBJ whole genome shotgun (WGS) entry which is preliminary data.</text>
</comment>
<organism evidence="4 5">
    <name type="scientific">Alteraurantiacibacter lauratis</name>
    <dbReference type="NCBI Taxonomy" id="2054627"/>
    <lineage>
        <taxon>Bacteria</taxon>
        <taxon>Pseudomonadati</taxon>
        <taxon>Pseudomonadota</taxon>
        <taxon>Alphaproteobacteria</taxon>
        <taxon>Sphingomonadales</taxon>
        <taxon>Erythrobacteraceae</taxon>
        <taxon>Alteraurantiacibacter</taxon>
    </lineage>
</organism>
<evidence type="ECO:0000259" key="3">
    <source>
        <dbReference type="Pfam" id="PF00685"/>
    </source>
</evidence>
<keyword evidence="5" id="KW-1185">Reference proteome</keyword>
<dbReference type="PANTHER" id="PTHR10605:SF56">
    <property type="entry name" value="BIFUNCTIONAL HEPARAN SULFATE N-DEACETYLASE_N-SULFOTRANSFERASE"/>
    <property type="match status" value="1"/>
</dbReference>
<accession>A0ABV7EFS3</accession>
<dbReference type="InterPro" id="IPR027417">
    <property type="entry name" value="P-loop_NTPase"/>
</dbReference>
<keyword evidence="1" id="KW-0808">Transferase</keyword>
<dbReference type="InterPro" id="IPR000863">
    <property type="entry name" value="Sulfotransferase_dom"/>
</dbReference>
<dbReference type="EMBL" id="JBHRSU010000004">
    <property type="protein sequence ID" value="MFC3100230.1"/>
    <property type="molecule type" value="Genomic_DNA"/>
</dbReference>
<dbReference type="RefSeq" id="WP_336918028.1">
    <property type="nucleotide sequence ID" value="NZ_JBANRN010000003.1"/>
</dbReference>
<proteinExistence type="predicted"/>
<evidence type="ECO:0000313" key="5">
    <source>
        <dbReference type="Proteomes" id="UP001595378"/>
    </source>
</evidence>
<protein>
    <submittedName>
        <fullName evidence="4">Sulfotransferase</fullName>
    </submittedName>
</protein>
<evidence type="ECO:0000313" key="4">
    <source>
        <dbReference type="EMBL" id="MFC3100230.1"/>
    </source>
</evidence>
<reference evidence="5" key="1">
    <citation type="journal article" date="2019" name="Int. J. Syst. Evol. Microbiol.">
        <title>The Global Catalogue of Microorganisms (GCM) 10K type strain sequencing project: providing services to taxonomists for standard genome sequencing and annotation.</title>
        <authorList>
            <consortium name="The Broad Institute Genomics Platform"/>
            <consortium name="The Broad Institute Genome Sequencing Center for Infectious Disease"/>
            <person name="Wu L."/>
            <person name="Ma J."/>
        </authorList>
    </citation>
    <scope>NUCLEOTIDE SEQUENCE [LARGE SCALE GENOMIC DNA]</scope>
    <source>
        <strain evidence="5">KCTC 52606</strain>
    </source>
</reference>
<dbReference type="SUPFAM" id="SSF52540">
    <property type="entry name" value="P-loop containing nucleoside triphosphate hydrolases"/>
    <property type="match status" value="1"/>
</dbReference>
<feature type="domain" description="Sulfotransferase" evidence="3">
    <location>
        <begin position="5"/>
        <end position="205"/>
    </location>
</feature>
<sequence length="301" mass="34205">MTVPNLFIVGAPKCATTALTSYLVAHEQVANLPKEVHFFGSDLDYRMPGGRWNESRYLKRAEELAEAHKIVLDASVFYLSSQRAAAEIRAFNPDAKIIIMLRKPADMIRSLHQQMLKSRDENITDFEEALAAESDRQEGRRIPAGAIGVNGLFYRRVGSYADQVQRYIDTFGPEQVLVILYDDFRADTRGTYERACRFIGIEPDPQVNLDPVNEAAVVRSPLLVELQRRVIYRYNLYAVAKKVLPAGLRSSIWKIWQNRLYQKGRAEAPDARVMAELTAEFVPDVTRLEALIGRDLSSWKV</sequence>
<gene>
    <name evidence="4" type="ORF">ACFODK_04920</name>
</gene>
<dbReference type="Proteomes" id="UP001595378">
    <property type="component" value="Unassembled WGS sequence"/>
</dbReference>
<dbReference type="InterPro" id="IPR037359">
    <property type="entry name" value="NST/OST"/>
</dbReference>
<dbReference type="Pfam" id="PF00685">
    <property type="entry name" value="Sulfotransfer_1"/>
    <property type="match status" value="1"/>
</dbReference>